<evidence type="ECO:0000256" key="2">
    <source>
        <dbReference type="ARBA" id="ARBA00022692"/>
    </source>
</evidence>
<feature type="transmembrane region" description="Helical" evidence="5">
    <location>
        <begin position="74"/>
        <end position="93"/>
    </location>
</feature>
<dbReference type="PROSITE" id="PS50850">
    <property type="entry name" value="MFS"/>
    <property type="match status" value="1"/>
</dbReference>
<keyword evidence="3 5" id="KW-1133">Transmembrane helix</keyword>
<dbReference type="SUPFAM" id="SSF103473">
    <property type="entry name" value="MFS general substrate transporter"/>
    <property type="match status" value="1"/>
</dbReference>
<feature type="transmembrane region" description="Helical" evidence="5">
    <location>
        <begin position="258"/>
        <end position="279"/>
    </location>
</feature>
<comment type="subcellular location">
    <subcellularLocation>
        <location evidence="1">Membrane</location>
        <topology evidence="1">Multi-pass membrane protein</topology>
    </subcellularLocation>
</comment>
<feature type="transmembrane region" description="Helical" evidence="5">
    <location>
        <begin position="315"/>
        <end position="337"/>
    </location>
</feature>
<organism evidence="7 8">
    <name type="scientific">Echinicola vietnamensis (strain DSM 17526 / LMG 23754 / KMM 6221)</name>
    <dbReference type="NCBI Taxonomy" id="926556"/>
    <lineage>
        <taxon>Bacteria</taxon>
        <taxon>Pseudomonadati</taxon>
        <taxon>Bacteroidota</taxon>
        <taxon>Cytophagia</taxon>
        <taxon>Cytophagales</taxon>
        <taxon>Cyclobacteriaceae</taxon>
        <taxon>Echinicola</taxon>
    </lineage>
</organism>
<dbReference type="GO" id="GO:0015134">
    <property type="term" value="F:hexuronate transmembrane transporter activity"/>
    <property type="evidence" value="ECO:0007669"/>
    <property type="project" value="TreeGrafter"/>
</dbReference>
<dbReference type="Gene3D" id="1.20.1250.20">
    <property type="entry name" value="MFS general substrate transporter like domains"/>
    <property type="match status" value="2"/>
</dbReference>
<feature type="transmembrane region" description="Helical" evidence="5">
    <location>
        <begin position="291"/>
        <end position="309"/>
    </location>
</feature>
<dbReference type="InterPro" id="IPR050382">
    <property type="entry name" value="MFS_Na/Anion_cotransporter"/>
</dbReference>
<dbReference type="InterPro" id="IPR011701">
    <property type="entry name" value="MFS"/>
</dbReference>
<dbReference type="GO" id="GO:0016020">
    <property type="term" value="C:membrane"/>
    <property type="evidence" value="ECO:0007669"/>
    <property type="project" value="UniProtKB-SubCell"/>
</dbReference>
<evidence type="ECO:0000313" key="7">
    <source>
        <dbReference type="EMBL" id="AGA76697.1"/>
    </source>
</evidence>
<dbReference type="PANTHER" id="PTHR11662">
    <property type="entry name" value="SOLUTE CARRIER FAMILY 17"/>
    <property type="match status" value="1"/>
</dbReference>
<feature type="transmembrane region" description="Helical" evidence="5">
    <location>
        <begin position="99"/>
        <end position="119"/>
    </location>
</feature>
<name>L0FTS2_ECHVK</name>
<protein>
    <submittedName>
        <fullName evidence="7">Sugar phosphate permease</fullName>
    </submittedName>
</protein>
<sequence>MKGKIRWFILALVFVATGLSFLDRQVLSMTIIKIQEELNITDVQYGVINTGFLISYALMFTIAGRLIDKIGAKLGLTLSVAIWSIASVLHGVMSGFYHLLMFRFLLGVGEGGCFPGAAKTVYEWFGKRERALANGIAIGGSAIGAVVAPPLTIIISGNYGWRWAFIIPGVFGVLWVLVWGTISWRKKRADKQQREVNVPLKRAEGISFLEIIKNRSARVFVLMRLLLDPVFYFLMFWVPKYLSEERGLSFDRIGELFWIPFMALGISNIIGGWISDTLIAKNLSVNAARKWVMGIAALLTLIAPFITRVSSVELAVGFMAIMMLAHGFWITNYVTAISDIFGKYATSTVVGLSGTAGAIAGMLVNPIIGMVVQKYSYAPLWWVAGIMYPLAFIIMVMFIPNLNPITVRHSIKVKA</sequence>
<feature type="transmembrane region" description="Helical" evidence="5">
    <location>
        <begin position="219"/>
        <end position="238"/>
    </location>
</feature>
<evidence type="ECO:0000259" key="6">
    <source>
        <dbReference type="PROSITE" id="PS50850"/>
    </source>
</evidence>
<dbReference type="Proteomes" id="UP000010796">
    <property type="component" value="Chromosome"/>
</dbReference>
<feature type="transmembrane region" description="Helical" evidence="5">
    <location>
        <begin position="131"/>
        <end position="155"/>
    </location>
</feature>
<feature type="transmembrane region" description="Helical" evidence="5">
    <location>
        <begin position="349"/>
        <end position="368"/>
    </location>
</feature>
<gene>
    <name evidence="7" type="ordered locus">Echvi_0409</name>
</gene>
<keyword evidence="2 5" id="KW-0812">Transmembrane</keyword>
<feature type="transmembrane region" description="Helical" evidence="5">
    <location>
        <begin position="380"/>
        <end position="402"/>
    </location>
</feature>
<dbReference type="RefSeq" id="WP_015264264.1">
    <property type="nucleotide sequence ID" value="NC_019904.1"/>
</dbReference>
<dbReference type="HOGENOM" id="CLU_001265_5_1_10"/>
<evidence type="ECO:0000256" key="1">
    <source>
        <dbReference type="ARBA" id="ARBA00004141"/>
    </source>
</evidence>
<dbReference type="STRING" id="926556.Echvi_0409"/>
<dbReference type="InterPro" id="IPR036259">
    <property type="entry name" value="MFS_trans_sf"/>
</dbReference>
<dbReference type="AlphaFoldDB" id="L0FTS2"/>
<keyword evidence="4 5" id="KW-0472">Membrane</keyword>
<keyword evidence="8" id="KW-1185">Reference proteome</keyword>
<dbReference type="CDD" id="cd17319">
    <property type="entry name" value="MFS_ExuT_GudP_like"/>
    <property type="match status" value="1"/>
</dbReference>
<dbReference type="InterPro" id="IPR020846">
    <property type="entry name" value="MFS_dom"/>
</dbReference>
<feature type="domain" description="Major facilitator superfamily (MFS) profile" evidence="6">
    <location>
        <begin position="9"/>
        <end position="403"/>
    </location>
</feature>
<feature type="transmembrane region" description="Helical" evidence="5">
    <location>
        <begin position="44"/>
        <end position="67"/>
    </location>
</feature>
<dbReference type="Pfam" id="PF07690">
    <property type="entry name" value="MFS_1"/>
    <property type="match status" value="1"/>
</dbReference>
<dbReference type="EMBL" id="CP003346">
    <property type="protein sequence ID" value="AGA76697.1"/>
    <property type="molecule type" value="Genomic_DNA"/>
</dbReference>
<reference evidence="8" key="1">
    <citation type="submission" date="2012-02" db="EMBL/GenBank/DDBJ databases">
        <title>The complete genome of Echinicola vietnamensis DSM 17526.</title>
        <authorList>
            <person name="Lucas S."/>
            <person name="Copeland A."/>
            <person name="Lapidus A."/>
            <person name="Glavina del Rio T."/>
            <person name="Dalin E."/>
            <person name="Tice H."/>
            <person name="Bruce D."/>
            <person name="Goodwin L."/>
            <person name="Pitluck S."/>
            <person name="Peters L."/>
            <person name="Ovchinnikova G."/>
            <person name="Teshima H."/>
            <person name="Kyrpides N."/>
            <person name="Mavromatis K."/>
            <person name="Ivanova N."/>
            <person name="Brettin T."/>
            <person name="Detter J.C."/>
            <person name="Han C."/>
            <person name="Larimer F."/>
            <person name="Land M."/>
            <person name="Hauser L."/>
            <person name="Markowitz V."/>
            <person name="Cheng J.-F."/>
            <person name="Hugenholtz P."/>
            <person name="Woyke T."/>
            <person name="Wu D."/>
            <person name="Brambilla E."/>
            <person name="Klenk H.-P."/>
            <person name="Eisen J.A."/>
        </authorList>
    </citation>
    <scope>NUCLEOTIDE SEQUENCE [LARGE SCALE GENOMIC DNA]</scope>
    <source>
        <strain evidence="8">DSM 17526 / LMG 23754 / KMM 6221</strain>
    </source>
</reference>
<evidence type="ECO:0000313" key="8">
    <source>
        <dbReference type="Proteomes" id="UP000010796"/>
    </source>
</evidence>
<evidence type="ECO:0000256" key="3">
    <source>
        <dbReference type="ARBA" id="ARBA00022989"/>
    </source>
</evidence>
<feature type="transmembrane region" description="Helical" evidence="5">
    <location>
        <begin position="161"/>
        <end position="184"/>
    </location>
</feature>
<dbReference type="KEGG" id="evi:Echvi_0409"/>
<dbReference type="OrthoDB" id="9781156at2"/>
<proteinExistence type="predicted"/>
<accession>L0FTS2</accession>
<dbReference type="PANTHER" id="PTHR11662:SF285">
    <property type="entry name" value="HEXURONATE TRANSPORTER"/>
    <property type="match status" value="1"/>
</dbReference>
<evidence type="ECO:0000256" key="5">
    <source>
        <dbReference type="SAM" id="Phobius"/>
    </source>
</evidence>
<dbReference type="eggNOG" id="COG2271">
    <property type="taxonomic scope" value="Bacteria"/>
</dbReference>
<evidence type="ECO:0000256" key="4">
    <source>
        <dbReference type="ARBA" id="ARBA00023136"/>
    </source>
</evidence>